<dbReference type="PANTHER" id="PTHR35795">
    <property type="entry name" value="SLR1885 PROTEIN"/>
    <property type="match status" value="1"/>
</dbReference>
<dbReference type="PROSITE" id="PS51831">
    <property type="entry name" value="HD"/>
    <property type="match status" value="1"/>
</dbReference>
<dbReference type="GO" id="GO:0016793">
    <property type="term" value="F:triphosphoric monoester hydrolase activity"/>
    <property type="evidence" value="ECO:0007669"/>
    <property type="project" value="InterPro"/>
</dbReference>
<protein>
    <recommendedName>
        <fullName evidence="2">Deoxyguanosinetriphosphate triphosphohydrolase-like protein</fullName>
    </recommendedName>
</protein>
<proteinExistence type="inferred from homology"/>
<gene>
    <name evidence="4" type="ORF">BBF96_06930</name>
</gene>
<dbReference type="RefSeq" id="WP_127016473.1">
    <property type="nucleotide sequence ID" value="NZ_CP016379.1"/>
</dbReference>
<evidence type="ECO:0000313" key="4">
    <source>
        <dbReference type="EMBL" id="AZR73141.1"/>
    </source>
</evidence>
<dbReference type="InterPro" id="IPR026875">
    <property type="entry name" value="PHydrolase_assoc_dom"/>
</dbReference>
<accession>A0A3S9SXW5</accession>
<dbReference type="OrthoDB" id="9803619at2"/>
<sequence length="338" mass="39041">MISRKDYEIRERKFLSPYATLSAESKGRKYPEKPCDIRTVFQQDRDRIIHSKAFRRLKHKTQVFISPEGDHYRTRLTHTLEVAGIARTIARGLALNEDLTEAIALGHDLGHTPFGHAGEEALNQVYPPGFRHNEQSLRVVDFLEVRSEKNIRGLNLTDEVRDGILNHTGPQIPYTLEGQIVRIADRIAYINHDIDDAIRGGVIKYEDLPSAPLKVLGRTHSERIDLMVKDIIKSSWNQPVVRQSPEVEEATNELRYWLFVHVYQSTSKAKTEEGKAKWLLQEIYAYYLNHPEQLPKEYQILQSEVEIERIVVDYIAGMTDRYALAKANQIFFPKPWLG</sequence>
<name>A0A3S9SXW5_9FIRM</name>
<dbReference type="HAMAP" id="MF_01212">
    <property type="entry name" value="dGTPase_type2"/>
    <property type="match status" value="1"/>
</dbReference>
<feature type="domain" description="HD" evidence="3">
    <location>
        <begin position="75"/>
        <end position="190"/>
    </location>
</feature>
<organism evidence="4 5">
    <name type="scientific">Anoxybacter fermentans</name>
    <dbReference type="NCBI Taxonomy" id="1323375"/>
    <lineage>
        <taxon>Bacteria</taxon>
        <taxon>Bacillati</taxon>
        <taxon>Bacillota</taxon>
        <taxon>Clostridia</taxon>
        <taxon>Halanaerobiales</taxon>
        <taxon>Anoxybacter</taxon>
    </lineage>
</organism>
<dbReference type="CDD" id="cd00077">
    <property type="entry name" value="HDc"/>
    <property type="match status" value="1"/>
</dbReference>
<comment type="similarity">
    <text evidence="2">Belongs to the dGTPase family. Type 2 subfamily.</text>
</comment>
<keyword evidence="5" id="KW-1185">Reference proteome</keyword>
<dbReference type="PANTHER" id="PTHR35795:SF1">
    <property type="entry name" value="BIS(5'-NUCLEOSYL)-TETRAPHOSPHATASE, SYMMETRICAL"/>
    <property type="match status" value="1"/>
</dbReference>
<dbReference type="Proteomes" id="UP000267250">
    <property type="component" value="Chromosome"/>
</dbReference>
<evidence type="ECO:0000313" key="5">
    <source>
        <dbReference type="Proteomes" id="UP000267250"/>
    </source>
</evidence>
<dbReference type="Pfam" id="PF01966">
    <property type="entry name" value="HD"/>
    <property type="match status" value="1"/>
</dbReference>
<dbReference type="AlphaFoldDB" id="A0A3S9SXW5"/>
<dbReference type="SMART" id="SM00471">
    <property type="entry name" value="HDc"/>
    <property type="match status" value="1"/>
</dbReference>
<dbReference type="InterPro" id="IPR051094">
    <property type="entry name" value="Diverse_Catalytic_Enzymes"/>
</dbReference>
<dbReference type="Pfam" id="PF13286">
    <property type="entry name" value="HD_assoc"/>
    <property type="match status" value="1"/>
</dbReference>
<dbReference type="EMBL" id="CP016379">
    <property type="protein sequence ID" value="AZR73141.1"/>
    <property type="molecule type" value="Genomic_DNA"/>
</dbReference>
<keyword evidence="1 2" id="KW-0378">Hydrolase</keyword>
<evidence type="ECO:0000256" key="2">
    <source>
        <dbReference type="HAMAP-Rule" id="MF_01212"/>
    </source>
</evidence>
<reference evidence="4 5" key="1">
    <citation type="submission" date="2016-07" db="EMBL/GenBank/DDBJ databases">
        <title>Genome and transcriptome analysis of iron-reducing fermentative bacteria Anoxybacter fermentans.</title>
        <authorList>
            <person name="Zeng X."/>
            <person name="Shao Z."/>
        </authorList>
    </citation>
    <scope>NUCLEOTIDE SEQUENCE [LARGE SCALE GENOMIC DNA]</scope>
    <source>
        <strain evidence="4 5">DY22613</strain>
    </source>
</reference>
<dbReference type="InterPro" id="IPR023023">
    <property type="entry name" value="dNTPase_2"/>
</dbReference>
<dbReference type="InterPro" id="IPR006261">
    <property type="entry name" value="dGTPase"/>
</dbReference>
<evidence type="ECO:0000256" key="1">
    <source>
        <dbReference type="ARBA" id="ARBA00022801"/>
    </source>
</evidence>
<dbReference type="InterPro" id="IPR006674">
    <property type="entry name" value="HD_domain"/>
</dbReference>
<dbReference type="NCBIfam" id="NF002327">
    <property type="entry name" value="PRK01286.1-2"/>
    <property type="match status" value="1"/>
</dbReference>
<dbReference type="SUPFAM" id="SSF109604">
    <property type="entry name" value="HD-domain/PDEase-like"/>
    <property type="match status" value="1"/>
</dbReference>
<dbReference type="KEGG" id="aft:BBF96_06930"/>
<dbReference type="InterPro" id="IPR003607">
    <property type="entry name" value="HD/PDEase_dom"/>
</dbReference>
<dbReference type="Gene3D" id="1.10.3210.10">
    <property type="entry name" value="Hypothetical protein af1432"/>
    <property type="match status" value="1"/>
</dbReference>
<evidence type="ECO:0000259" key="3">
    <source>
        <dbReference type="PROSITE" id="PS51831"/>
    </source>
</evidence>
<dbReference type="NCBIfam" id="TIGR01353">
    <property type="entry name" value="dGTP_triPase"/>
    <property type="match status" value="1"/>
</dbReference>